<keyword evidence="4" id="KW-0460">Magnesium</keyword>
<name>E2BZJ5_HARSA</name>
<evidence type="ECO:0000256" key="3">
    <source>
        <dbReference type="ARBA" id="ARBA00022801"/>
    </source>
</evidence>
<dbReference type="GO" id="GO:0008253">
    <property type="term" value="F:5'-nucleotidase activity"/>
    <property type="evidence" value="ECO:0007669"/>
    <property type="project" value="TreeGrafter"/>
</dbReference>
<protein>
    <recommendedName>
        <fullName evidence="6">5'-nucleotidase domain-containing protein 1</fullName>
    </recommendedName>
</protein>
<dbReference type="EMBL" id="GL451627">
    <property type="protein sequence ID" value="EFN78893.1"/>
    <property type="molecule type" value="Genomic_DNA"/>
</dbReference>
<dbReference type="Pfam" id="PF05761">
    <property type="entry name" value="5_nucleotid"/>
    <property type="match status" value="1"/>
</dbReference>
<accession>E2BZJ5</accession>
<evidence type="ECO:0000256" key="6">
    <source>
        <dbReference type="ARBA" id="ARBA00069357"/>
    </source>
</evidence>
<dbReference type="Gene3D" id="3.40.50.1000">
    <property type="entry name" value="HAD superfamily/HAD-like"/>
    <property type="match status" value="1"/>
</dbReference>
<keyword evidence="8" id="KW-1185">Reference proteome</keyword>
<evidence type="ECO:0000313" key="8">
    <source>
        <dbReference type="Proteomes" id="UP000008237"/>
    </source>
</evidence>
<dbReference type="InterPro" id="IPR008380">
    <property type="entry name" value="HAD-SF_hydro_IG_5-nucl"/>
</dbReference>
<dbReference type="Proteomes" id="UP000008237">
    <property type="component" value="Unassembled WGS sequence"/>
</dbReference>
<dbReference type="FunCoup" id="E2BZJ5">
    <property type="interactions" value="733"/>
</dbReference>
<evidence type="ECO:0000313" key="7">
    <source>
        <dbReference type="EMBL" id="EFN78893.1"/>
    </source>
</evidence>
<comment type="similarity">
    <text evidence="1">Belongs to the 5'(3')-deoxyribonucleotidase family.</text>
</comment>
<reference evidence="7 8" key="1">
    <citation type="journal article" date="2010" name="Science">
        <title>Genomic comparison of the ants Camponotus floridanus and Harpegnathos saltator.</title>
        <authorList>
            <person name="Bonasio R."/>
            <person name="Zhang G."/>
            <person name="Ye C."/>
            <person name="Mutti N.S."/>
            <person name="Fang X."/>
            <person name="Qin N."/>
            <person name="Donahue G."/>
            <person name="Yang P."/>
            <person name="Li Q."/>
            <person name="Li C."/>
            <person name="Zhang P."/>
            <person name="Huang Z."/>
            <person name="Berger S.L."/>
            <person name="Reinberg D."/>
            <person name="Wang J."/>
            <person name="Liebig J."/>
        </authorList>
    </citation>
    <scope>NUCLEOTIDE SEQUENCE [LARGE SCALE GENOMIC DNA]</scope>
    <source>
        <strain evidence="7 8">R22 G/1</strain>
    </source>
</reference>
<dbReference type="FunFam" id="3.40.50.1000:FF:000086">
    <property type="entry name" value="LD24878p"/>
    <property type="match status" value="1"/>
</dbReference>
<dbReference type="InterPro" id="IPR036412">
    <property type="entry name" value="HAD-like_sf"/>
</dbReference>
<gene>
    <name evidence="7" type="ORF">EAI_02306</name>
</gene>
<dbReference type="InParanoid" id="E2BZJ5"/>
<evidence type="ECO:0000256" key="1">
    <source>
        <dbReference type="ARBA" id="ARBA00009589"/>
    </source>
</evidence>
<dbReference type="OMA" id="IMNSYCK"/>
<sequence length="516" mass="59735">MATEKYEKHLLYNSLAILLKAVEKQRTTVDLRNEASIYGVVEEVDGTVKWYISTPISAHKHVPGRAFLLTNISVHVNSYQYSSKTFCVVKRNMNMFKLADYDCIGFDLDNTLVRYKVTDLMHMEYEILATFMVNKRGYNKKLLEPLTDNDLDFMQKGLVLDFERGNILKLGLDGIIHKACHGTHLLNKDQIKEIYPEQKWEVTDIFCSNAQALMETWNGPLSQKMRSVLDYFDIPASLVFARAVDILDEECESHQDKYNIWPDILDGMIYMFSIDHFELDKGIFGHVKKNPEKYLHKANITAIISWLQQIEPKPVTFLLTGSNIDYVNFIATYALGEKWQSIFDIVICFAKKPGFFTTDRPFLEVVQNKKTDIISQHLQKGKIYSQGNWKDLHKFFSFTTGKKNPQCLYIGDNLVQDVYVPNAFTYCDTISIVEEVMSEKKDNCMDLCCKQYPDKKILNSKLWGSYFCLTDLKTNVDTFWGYIIKKHSKLCVSCIDEILTIAVDKSFPCFDKYKKS</sequence>
<organism evidence="8">
    <name type="scientific">Harpegnathos saltator</name>
    <name type="common">Jerdon's jumping ant</name>
    <dbReference type="NCBI Taxonomy" id="610380"/>
    <lineage>
        <taxon>Eukaryota</taxon>
        <taxon>Metazoa</taxon>
        <taxon>Ecdysozoa</taxon>
        <taxon>Arthropoda</taxon>
        <taxon>Hexapoda</taxon>
        <taxon>Insecta</taxon>
        <taxon>Pterygota</taxon>
        <taxon>Neoptera</taxon>
        <taxon>Endopterygota</taxon>
        <taxon>Hymenoptera</taxon>
        <taxon>Apocrita</taxon>
        <taxon>Aculeata</taxon>
        <taxon>Formicoidea</taxon>
        <taxon>Formicidae</taxon>
        <taxon>Ponerinae</taxon>
        <taxon>Ponerini</taxon>
        <taxon>Harpegnathos</taxon>
    </lineage>
</organism>
<dbReference type="GO" id="GO:0046872">
    <property type="term" value="F:metal ion binding"/>
    <property type="evidence" value="ECO:0007669"/>
    <property type="project" value="UniProtKB-KW"/>
</dbReference>
<keyword evidence="5" id="KW-0007">Acetylation</keyword>
<keyword evidence="2" id="KW-0479">Metal-binding</keyword>
<dbReference type="OrthoDB" id="6503940at2759"/>
<dbReference type="SUPFAM" id="SSF56784">
    <property type="entry name" value="HAD-like"/>
    <property type="match status" value="1"/>
</dbReference>
<proteinExistence type="inferred from homology"/>
<evidence type="ECO:0000256" key="2">
    <source>
        <dbReference type="ARBA" id="ARBA00022723"/>
    </source>
</evidence>
<dbReference type="AlphaFoldDB" id="E2BZJ5"/>
<keyword evidence="3" id="KW-0378">Hydrolase</keyword>
<dbReference type="PANTHER" id="PTHR12103">
    <property type="entry name" value="5'-NUCLEOTIDASE DOMAIN-CONTAINING"/>
    <property type="match status" value="1"/>
</dbReference>
<dbReference type="PANTHER" id="PTHR12103:SF38">
    <property type="entry name" value="5'-NUCLEOTIDASE DOMAIN-CONTAINING PROTEIN 1"/>
    <property type="match status" value="1"/>
</dbReference>
<dbReference type="InterPro" id="IPR023214">
    <property type="entry name" value="HAD_sf"/>
</dbReference>
<evidence type="ECO:0000256" key="5">
    <source>
        <dbReference type="ARBA" id="ARBA00022990"/>
    </source>
</evidence>
<evidence type="ECO:0000256" key="4">
    <source>
        <dbReference type="ARBA" id="ARBA00022842"/>
    </source>
</evidence>
<dbReference type="NCBIfam" id="TIGR02244">
    <property type="entry name" value="HAD-IG-Ncltidse"/>
    <property type="match status" value="1"/>
</dbReference>